<dbReference type="SUPFAM" id="SSF53850">
    <property type="entry name" value="Periplasmic binding protein-like II"/>
    <property type="match status" value="1"/>
</dbReference>
<dbReference type="EMBL" id="BKAJ01000075">
    <property type="protein sequence ID" value="GEP57194.1"/>
    <property type="molecule type" value="Genomic_DNA"/>
</dbReference>
<gene>
    <name evidence="6" type="ORF">RSO01_43600</name>
</gene>
<evidence type="ECO:0000256" key="3">
    <source>
        <dbReference type="ARBA" id="ARBA00022729"/>
    </source>
</evidence>
<organism evidence="6 7">
    <name type="scientific">Reyranella soli</name>
    <dbReference type="NCBI Taxonomy" id="1230389"/>
    <lineage>
        <taxon>Bacteria</taxon>
        <taxon>Pseudomonadati</taxon>
        <taxon>Pseudomonadota</taxon>
        <taxon>Alphaproteobacteria</taxon>
        <taxon>Hyphomicrobiales</taxon>
        <taxon>Reyranellaceae</taxon>
        <taxon>Reyranella</taxon>
    </lineage>
</organism>
<dbReference type="Gene3D" id="3.40.190.10">
    <property type="entry name" value="Periplasmic binding protein-like II"/>
    <property type="match status" value="1"/>
</dbReference>
<dbReference type="PROSITE" id="PS51318">
    <property type="entry name" value="TAT"/>
    <property type="match status" value="1"/>
</dbReference>
<evidence type="ECO:0000256" key="1">
    <source>
        <dbReference type="ARBA" id="ARBA00004418"/>
    </source>
</evidence>
<proteinExistence type="inferred from homology"/>
<dbReference type="PANTHER" id="PTHR30290:SF38">
    <property type="entry name" value="D,D-DIPEPTIDE-BINDING PERIPLASMIC PROTEIN DDPA-RELATED"/>
    <property type="match status" value="1"/>
</dbReference>
<sequence length="537" mass="58406">MAIKRHPAIGTSDSAVIEAALRQGASRRDLMRWLGAAGMSAATAGLIIGDAGRALAQTPKRGGRIKVASQTSSTADTVDPAKQNNQTDYTRCFTFYNGLTRLDASLAPQLELAEEIDSDASATVWTIKLRSDVKFHDGAPLTADDVVFSLARHKDPATGSAAKALAAPMKEIVASGKNEVKITLESPNADLPVVLGTPHFLIIKNGTTSFTTAIGTGPYRCQEFQPGVKSIGVRNTEYFKPGQPYLDEIELFGIPDQTARLNALLSGDVQIAAAISPQLAKRVQASPGYAVFETKAGGYNDLVIRQDSDPGKNQDLVLALKYLLNREQMKSSVFQGYAVLANDQPIDPTNRFYFPGLKQRPFDPEKAKFHLQRSGIGNTAVPLHAMASSTMLDQAVLIQQAAQQIGLNVDVKRMPADGYWSNVWMKMPLTMGSINPRPSADVLFTLFFKSDSTWNESAWKNEKFDQLLVAARGERDETKRKQMYGEMQTIVHENCGIGLPVFISILDAHTSKLKGLKPIPTGGLMGYAYAENVWLEG</sequence>
<dbReference type="PANTHER" id="PTHR30290">
    <property type="entry name" value="PERIPLASMIC BINDING COMPONENT OF ABC TRANSPORTER"/>
    <property type="match status" value="1"/>
</dbReference>
<dbReference type="InterPro" id="IPR006311">
    <property type="entry name" value="TAT_signal"/>
</dbReference>
<dbReference type="CDD" id="cd08503">
    <property type="entry name" value="PBP2_NikA_DppA_OppA_like_17"/>
    <property type="match status" value="1"/>
</dbReference>
<dbReference type="Gene3D" id="3.90.76.10">
    <property type="entry name" value="Dipeptide-binding Protein, Domain 1"/>
    <property type="match status" value="1"/>
</dbReference>
<evidence type="ECO:0000259" key="5">
    <source>
        <dbReference type="Pfam" id="PF00496"/>
    </source>
</evidence>
<accession>A0A512NE37</accession>
<protein>
    <submittedName>
        <fullName evidence="6">ABC transporter substrate-binding protein</fullName>
    </submittedName>
</protein>
<evidence type="ECO:0000313" key="7">
    <source>
        <dbReference type="Proteomes" id="UP000321058"/>
    </source>
</evidence>
<dbReference type="RefSeq" id="WP_147151568.1">
    <property type="nucleotide sequence ID" value="NZ_BKAJ01000075.1"/>
</dbReference>
<dbReference type="GO" id="GO:1904680">
    <property type="term" value="F:peptide transmembrane transporter activity"/>
    <property type="evidence" value="ECO:0007669"/>
    <property type="project" value="TreeGrafter"/>
</dbReference>
<comment type="similarity">
    <text evidence="2">Belongs to the bacterial solute-binding protein 5 family.</text>
</comment>
<dbReference type="OrthoDB" id="9803988at2"/>
<dbReference type="Pfam" id="PF00496">
    <property type="entry name" value="SBP_bac_5"/>
    <property type="match status" value="1"/>
</dbReference>
<comment type="subcellular location">
    <subcellularLocation>
        <location evidence="1">Periplasm</location>
    </subcellularLocation>
</comment>
<evidence type="ECO:0000313" key="6">
    <source>
        <dbReference type="EMBL" id="GEP57194.1"/>
    </source>
</evidence>
<feature type="domain" description="Solute-binding protein family 5" evidence="5">
    <location>
        <begin position="108"/>
        <end position="451"/>
    </location>
</feature>
<comment type="caution">
    <text evidence="6">The sequence shown here is derived from an EMBL/GenBank/DDBJ whole genome shotgun (WGS) entry which is preliminary data.</text>
</comment>
<keyword evidence="7" id="KW-1185">Reference proteome</keyword>
<reference evidence="6 7" key="1">
    <citation type="submission" date="2019-07" db="EMBL/GenBank/DDBJ databases">
        <title>Whole genome shotgun sequence of Reyranella soli NBRC 108950.</title>
        <authorList>
            <person name="Hosoyama A."/>
            <person name="Uohara A."/>
            <person name="Ohji S."/>
            <person name="Ichikawa N."/>
        </authorList>
    </citation>
    <scope>NUCLEOTIDE SEQUENCE [LARGE SCALE GENOMIC DNA]</scope>
    <source>
        <strain evidence="6 7">NBRC 108950</strain>
    </source>
</reference>
<dbReference type="InterPro" id="IPR039424">
    <property type="entry name" value="SBP_5"/>
</dbReference>
<dbReference type="GO" id="GO:0043190">
    <property type="term" value="C:ATP-binding cassette (ABC) transporter complex"/>
    <property type="evidence" value="ECO:0007669"/>
    <property type="project" value="InterPro"/>
</dbReference>
<evidence type="ECO:0000256" key="2">
    <source>
        <dbReference type="ARBA" id="ARBA00005695"/>
    </source>
</evidence>
<keyword evidence="3" id="KW-0732">Signal</keyword>
<dbReference type="GO" id="GO:0015833">
    <property type="term" value="P:peptide transport"/>
    <property type="evidence" value="ECO:0007669"/>
    <property type="project" value="TreeGrafter"/>
</dbReference>
<dbReference type="AlphaFoldDB" id="A0A512NE37"/>
<dbReference type="InterPro" id="IPR030678">
    <property type="entry name" value="Peptide/Ni-bd"/>
</dbReference>
<dbReference type="InterPro" id="IPR000914">
    <property type="entry name" value="SBP_5_dom"/>
</dbReference>
<dbReference type="Proteomes" id="UP000321058">
    <property type="component" value="Unassembled WGS sequence"/>
</dbReference>
<feature type="compositionally biased region" description="Polar residues" evidence="4">
    <location>
        <begin position="68"/>
        <end position="83"/>
    </location>
</feature>
<dbReference type="Gene3D" id="3.10.105.10">
    <property type="entry name" value="Dipeptide-binding Protein, Domain 3"/>
    <property type="match status" value="1"/>
</dbReference>
<dbReference type="PIRSF" id="PIRSF002741">
    <property type="entry name" value="MppA"/>
    <property type="match status" value="1"/>
</dbReference>
<dbReference type="GO" id="GO:0030288">
    <property type="term" value="C:outer membrane-bounded periplasmic space"/>
    <property type="evidence" value="ECO:0007669"/>
    <property type="project" value="UniProtKB-ARBA"/>
</dbReference>
<feature type="region of interest" description="Disordered" evidence="4">
    <location>
        <begin position="61"/>
        <end position="83"/>
    </location>
</feature>
<name>A0A512NE37_9HYPH</name>
<evidence type="ECO:0000256" key="4">
    <source>
        <dbReference type="SAM" id="MobiDB-lite"/>
    </source>
</evidence>